<dbReference type="GO" id="GO:0008757">
    <property type="term" value="F:S-adenosylmethionine-dependent methyltransferase activity"/>
    <property type="evidence" value="ECO:0007669"/>
    <property type="project" value="InterPro"/>
</dbReference>
<dbReference type="InterPro" id="IPR029063">
    <property type="entry name" value="SAM-dependent_MTases_sf"/>
</dbReference>
<dbReference type="InterPro" id="IPR050508">
    <property type="entry name" value="Methyltransf_Superfamily"/>
</dbReference>
<feature type="domain" description="Methyltransferase type 11" evidence="2">
    <location>
        <begin position="160"/>
        <end position="211"/>
    </location>
</feature>
<name>A0A0G4HT25_9ALVE</name>
<dbReference type="PANTHER" id="PTHR42912">
    <property type="entry name" value="METHYLTRANSFERASE"/>
    <property type="match status" value="1"/>
</dbReference>
<dbReference type="EMBL" id="CDMZ01003750">
    <property type="protein sequence ID" value="CEM47463.1"/>
    <property type="molecule type" value="Genomic_DNA"/>
</dbReference>
<dbReference type="Pfam" id="PF08241">
    <property type="entry name" value="Methyltransf_11"/>
    <property type="match status" value="1"/>
</dbReference>
<feature type="compositionally biased region" description="Low complexity" evidence="1">
    <location>
        <begin position="568"/>
        <end position="590"/>
    </location>
</feature>
<evidence type="ECO:0000256" key="1">
    <source>
        <dbReference type="SAM" id="MobiDB-lite"/>
    </source>
</evidence>
<dbReference type="PANTHER" id="PTHR42912:SF80">
    <property type="entry name" value="METHYLTRANSFERASE DOMAIN-CONTAINING PROTEIN"/>
    <property type="match status" value="1"/>
</dbReference>
<dbReference type="AlphaFoldDB" id="A0A0G4HT25"/>
<protein>
    <recommendedName>
        <fullName evidence="2">Methyltransferase type 11 domain-containing protein</fullName>
    </recommendedName>
</protein>
<sequence length="701" mass="76462">MEVLHSICSNFAAWRTFRDRLEEVSAEIYRSASGHVLEIGIGDGTRLGHLQSNRNVKSITCIDLNGEKLRRLGQRLAEENEKSHEDAEEDGDPKTLCMEDLGGNRKGKTPIASLSFPHTFGGRRFSSKRQSEATVRFMDSSEVSGGLPVQIEPSTPSPPVLMIEGDAHLLPFPDGFFDCVLSREFLCSVAVPSLVLAEAERVCKKPGGRLLLLEHGEPPPTLRGDSFGALENGGLAMERGGCGKSGETGRGVNVLRAASSVLFSDTPSDRFPLRTRESDHSASLLRSEQDRRPVRLSLHRLVDSAEETSTADSMRGLLNRLMQEEGEEEEREMRSLLKGGGSTCRNGEGVSICGPPLQGAVLSSSEAFPESLPQLERERACPSSVLKPQDQQQQQRNVKVGVEPDWEIQQRKIGSMEPGGQVLSHSQESPLQRFETGLGPSTHELGDARCPQIRIESPHMAPSRNFPPISYSSSSSSGSFFFRDLACSDHLLNSPPLSVSNESQPQTGTGHLCASLDLVDLFSRVLSNAFDRRNPEGGDCRETEKPLEISAYEPPAMNSDTVADLGTLPSMPSLSSSSSRGGRGACSRSALEGRSRGGGETCGLNPIWRHRLFGHWGGSGRGVPLRSRESRRGHAQIPSVCGWDEQREPVTCPPGHGEEVDKESFSHSLLSSDDKDCNRKLEVGKRSSVSPVWWYLLNLHT</sequence>
<organism evidence="3">
    <name type="scientific">Chromera velia CCMP2878</name>
    <dbReference type="NCBI Taxonomy" id="1169474"/>
    <lineage>
        <taxon>Eukaryota</taxon>
        <taxon>Sar</taxon>
        <taxon>Alveolata</taxon>
        <taxon>Colpodellida</taxon>
        <taxon>Chromeraceae</taxon>
        <taxon>Chromera</taxon>
    </lineage>
</organism>
<dbReference type="InterPro" id="IPR013216">
    <property type="entry name" value="Methyltransf_11"/>
</dbReference>
<accession>A0A0G4HT25</accession>
<feature type="region of interest" description="Disordered" evidence="1">
    <location>
        <begin position="76"/>
        <end position="113"/>
    </location>
</feature>
<dbReference type="Gene3D" id="3.40.50.150">
    <property type="entry name" value="Vaccinia Virus protein VP39"/>
    <property type="match status" value="1"/>
</dbReference>
<feature type="region of interest" description="Disordered" evidence="1">
    <location>
        <begin position="551"/>
        <end position="598"/>
    </location>
</feature>
<feature type="compositionally biased region" description="Basic and acidic residues" evidence="1">
    <location>
        <begin position="76"/>
        <end position="85"/>
    </location>
</feature>
<dbReference type="VEuPathDB" id="CryptoDB:Cvel_1330"/>
<evidence type="ECO:0000259" key="2">
    <source>
        <dbReference type="Pfam" id="PF08241"/>
    </source>
</evidence>
<evidence type="ECO:0000313" key="3">
    <source>
        <dbReference type="EMBL" id="CEM47463.1"/>
    </source>
</evidence>
<dbReference type="SUPFAM" id="SSF53335">
    <property type="entry name" value="S-adenosyl-L-methionine-dependent methyltransferases"/>
    <property type="match status" value="1"/>
</dbReference>
<reference evidence="3" key="1">
    <citation type="submission" date="2014-11" db="EMBL/GenBank/DDBJ databases">
        <authorList>
            <person name="Otto D Thomas"/>
            <person name="Naeem Raeece"/>
        </authorList>
    </citation>
    <scope>NUCLEOTIDE SEQUENCE</scope>
</reference>
<gene>
    <name evidence="3" type="ORF">Cvel_1330</name>
</gene>
<proteinExistence type="predicted"/>